<evidence type="ECO:0000313" key="3">
    <source>
        <dbReference type="EMBL" id="NSX55339.1"/>
    </source>
</evidence>
<comment type="caution">
    <text evidence="3">The sequence shown here is derived from an EMBL/GenBank/DDBJ whole genome shotgun (WGS) entry which is preliminary data.</text>
</comment>
<feature type="transmembrane region" description="Helical" evidence="2">
    <location>
        <begin position="116"/>
        <end position="137"/>
    </location>
</feature>
<gene>
    <name evidence="3" type="ORF">HRQ87_11050</name>
</gene>
<keyword evidence="4" id="KW-1185">Reference proteome</keyword>
<keyword evidence="2" id="KW-1133">Transmembrane helix</keyword>
<sequence>MSEEQKANFQDRLARINGPQSAQSMPQNMVTQPSQSKARKVHKEPMLGNFGYPLSIIGAFLLGMICVLISRWARFHIAIGEPTAISYDALVIEGLLAGGIAFIMRHAFNLEDPIHISAKGFGITAMIGLMHNLVWYFPTAFELIFSPEWVELVLDQTEINSFMIGPIAVVFGQ</sequence>
<evidence type="ECO:0000256" key="2">
    <source>
        <dbReference type="SAM" id="Phobius"/>
    </source>
</evidence>
<feature type="region of interest" description="Disordered" evidence="1">
    <location>
        <begin position="19"/>
        <end position="38"/>
    </location>
</feature>
<name>A0ABX2IR25_9RHOB</name>
<feature type="compositionally biased region" description="Polar residues" evidence="1">
    <location>
        <begin position="19"/>
        <end position="36"/>
    </location>
</feature>
<keyword evidence="2" id="KW-0812">Transmembrane</keyword>
<keyword evidence="2" id="KW-0472">Membrane</keyword>
<proteinExistence type="predicted"/>
<reference evidence="3 4" key="1">
    <citation type="submission" date="2020-06" db="EMBL/GenBank/DDBJ databases">
        <title>Sulfitobacter algicola sp. nov., isolated from green algae.</title>
        <authorList>
            <person name="Wang C."/>
        </authorList>
    </citation>
    <scope>NUCLEOTIDE SEQUENCE [LARGE SCALE GENOMIC DNA]</scope>
    <source>
        <strain evidence="3 4">1151</strain>
    </source>
</reference>
<protein>
    <submittedName>
        <fullName evidence="3">Uncharacterized protein</fullName>
    </submittedName>
</protein>
<accession>A0ABX2IR25</accession>
<evidence type="ECO:0000256" key="1">
    <source>
        <dbReference type="SAM" id="MobiDB-lite"/>
    </source>
</evidence>
<dbReference type="RefSeq" id="WP_174138280.1">
    <property type="nucleotide sequence ID" value="NZ_JABUFE010000006.1"/>
</dbReference>
<dbReference type="EMBL" id="JABUFE010000006">
    <property type="protein sequence ID" value="NSX55339.1"/>
    <property type="molecule type" value="Genomic_DNA"/>
</dbReference>
<dbReference type="Proteomes" id="UP000777935">
    <property type="component" value="Unassembled WGS sequence"/>
</dbReference>
<feature type="transmembrane region" description="Helical" evidence="2">
    <location>
        <begin position="50"/>
        <end position="73"/>
    </location>
</feature>
<evidence type="ECO:0000313" key="4">
    <source>
        <dbReference type="Proteomes" id="UP000777935"/>
    </source>
</evidence>
<feature type="transmembrane region" description="Helical" evidence="2">
    <location>
        <begin position="85"/>
        <end position="104"/>
    </location>
</feature>
<organism evidence="3 4">
    <name type="scientific">Parasulfitobacter algicola</name>
    <dbReference type="NCBI Taxonomy" id="2614809"/>
    <lineage>
        <taxon>Bacteria</taxon>
        <taxon>Pseudomonadati</taxon>
        <taxon>Pseudomonadota</taxon>
        <taxon>Alphaproteobacteria</taxon>
        <taxon>Rhodobacterales</taxon>
        <taxon>Roseobacteraceae</taxon>
        <taxon>Parasulfitobacter</taxon>
    </lineage>
</organism>